<reference evidence="3" key="2">
    <citation type="submission" date="2022-06" db="UniProtKB">
        <authorList>
            <consortium name="EnsemblMetazoa"/>
        </authorList>
    </citation>
    <scope>IDENTIFICATION</scope>
    <source>
        <strain evidence="3">DF5081</strain>
    </source>
</reference>
<feature type="region of interest" description="Disordered" evidence="1">
    <location>
        <begin position="218"/>
        <end position="262"/>
    </location>
</feature>
<feature type="transmembrane region" description="Helical" evidence="2">
    <location>
        <begin position="169"/>
        <end position="191"/>
    </location>
</feature>
<evidence type="ECO:0000256" key="2">
    <source>
        <dbReference type="SAM" id="Phobius"/>
    </source>
</evidence>
<feature type="transmembrane region" description="Helical" evidence="2">
    <location>
        <begin position="104"/>
        <end position="126"/>
    </location>
</feature>
<dbReference type="AlphaFoldDB" id="A0A8R1I7J5"/>
<feature type="compositionally biased region" description="Polar residues" evidence="1">
    <location>
        <begin position="218"/>
        <end position="228"/>
    </location>
</feature>
<keyword evidence="2" id="KW-0812">Transmembrane</keyword>
<name>A0A8R1I7J5_CAEJA</name>
<dbReference type="Proteomes" id="UP000005237">
    <property type="component" value="Unassembled WGS sequence"/>
</dbReference>
<accession>A0A8R1I7J5</accession>
<feature type="transmembrane region" description="Helical" evidence="2">
    <location>
        <begin position="138"/>
        <end position="157"/>
    </location>
</feature>
<proteinExistence type="predicted"/>
<reference evidence="4" key="1">
    <citation type="submission" date="2010-08" db="EMBL/GenBank/DDBJ databases">
        <authorList>
            <consortium name="Caenorhabditis japonica Sequencing Consortium"/>
            <person name="Wilson R.K."/>
        </authorList>
    </citation>
    <scope>NUCLEOTIDE SEQUENCE [LARGE SCALE GENOMIC DNA]</scope>
    <source>
        <strain evidence="4">DF5081</strain>
    </source>
</reference>
<feature type="transmembrane region" description="Helical" evidence="2">
    <location>
        <begin position="42"/>
        <end position="62"/>
    </location>
</feature>
<organism evidence="3 4">
    <name type="scientific">Caenorhabditis japonica</name>
    <dbReference type="NCBI Taxonomy" id="281687"/>
    <lineage>
        <taxon>Eukaryota</taxon>
        <taxon>Metazoa</taxon>
        <taxon>Ecdysozoa</taxon>
        <taxon>Nematoda</taxon>
        <taxon>Chromadorea</taxon>
        <taxon>Rhabditida</taxon>
        <taxon>Rhabditina</taxon>
        <taxon>Rhabditomorpha</taxon>
        <taxon>Rhabditoidea</taxon>
        <taxon>Rhabditidae</taxon>
        <taxon>Peloderinae</taxon>
        <taxon>Caenorhabditis</taxon>
    </lineage>
</organism>
<sequence length="262" mass="29576">MSLVMPNAKREGRDVTMHLQHPDGFNPNNSIYKTCCCHVKTFTIVMGIFEIFIICFLLVAVLPDVTTRVCDMMTNETEILNPFDNFHIENVRNGSYVSSVLCHNNIACLVWAALQIFAVNVMFYGIKTINHWYFVPHFVFRITTLALLALVEAWLIYITAGEIEDLTPYYTTIAAFVIVIVAMLYATWVEIRCAHFVKRSRETGFSISVARPVGPATISLTDNPQTAEAQPRRLPPIRGTRNTDQYVVNELPKTGNPNEASP</sequence>
<protein>
    <submittedName>
        <fullName evidence="3">Uncharacterized protein</fullName>
    </submittedName>
</protein>
<keyword evidence="2" id="KW-0472">Membrane</keyword>
<evidence type="ECO:0000256" key="1">
    <source>
        <dbReference type="SAM" id="MobiDB-lite"/>
    </source>
</evidence>
<keyword evidence="4" id="KW-1185">Reference proteome</keyword>
<keyword evidence="2" id="KW-1133">Transmembrane helix</keyword>
<evidence type="ECO:0000313" key="4">
    <source>
        <dbReference type="Proteomes" id="UP000005237"/>
    </source>
</evidence>
<evidence type="ECO:0000313" key="3">
    <source>
        <dbReference type="EnsemblMetazoa" id="CJA19215b.1"/>
    </source>
</evidence>
<dbReference type="EnsemblMetazoa" id="CJA19215b.1">
    <property type="protein sequence ID" value="CJA19215b.1"/>
    <property type="gene ID" value="WBGene00138419"/>
</dbReference>